<evidence type="ECO:0000313" key="2">
    <source>
        <dbReference type="Proteomes" id="UP000054018"/>
    </source>
</evidence>
<gene>
    <name evidence="1" type="ORF">PISMIDRAFT_6539</name>
</gene>
<reference evidence="1 2" key="1">
    <citation type="submission" date="2014-04" db="EMBL/GenBank/DDBJ databases">
        <authorList>
            <consortium name="DOE Joint Genome Institute"/>
            <person name="Kuo A."/>
            <person name="Kohler A."/>
            <person name="Costa M.D."/>
            <person name="Nagy L.G."/>
            <person name="Floudas D."/>
            <person name="Copeland A."/>
            <person name="Barry K.W."/>
            <person name="Cichocki N."/>
            <person name="Veneault-Fourrey C."/>
            <person name="LaButti K."/>
            <person name="Lindquist E.A."/>
            <person name="Lipzen A."/>
            <person name="Lundell T."/>
            <person name="Morin E."/>
            <person name="Murat C."/>
            <person name="Sun H."/>
            <person name="Tunlid A."/>
            <person name="Henrissat B."/>
            <person name="Grigoriev I.V."/>
            <person name="Hibbett D.S."/>
            <person name="Martin F."/>
            <person name="Nordberg H.P."/>
            <person name="Cantor M.N."/>
            <person name="Hua S.X."/>
        </authorList>
    </citation>
    <scope>NUCLEOTIDE SEQUENCE [LARGE SCALE GENOMIC DNA]</scope>
    <source>
        <strain evidence="1 2">441</strain>
    </source>
</reference>
<protein>
    <submittedName>
        <fullName evidence="1">Uncharacterized protein</fullName>
    </submittedName>
</protein>
<name>A0A0C9YXA6_9AGAM</name>
<dbReference type="HOGENOM" id="CLU_2400513_0_0_1"/>
<dbReference type="Proteomes" id="UP000054018">
    <property type="component" value="Unassembled WGS sequence"/>
</dbReference>
<dbReference type="STRING" id="765257.A0A0C9YXA6"/>
<reference evidence="2" key="2">
    <citation type="submission" date="2015-01" db="EMBL/GenBank/DDBJ databases">
        <title>Evolutionary Origins and Diversification of the Mycorrhizal Mutualists.</title>
        <authorList>
            <consortium name="DOE Joint Genome Institute"/>
            <consortium name="Mycorrhizal Genomics Consortium"/>
            <person name="Kohler A."/>
            <person name="Kuo A."/>
            <person name="Nagy L.G."/>
            <person name="Floudas D."/>
            <person name="Copeland A."/>
            <person name="Barry K.W."/>
            <person name="Cichocki N."/>
            <person name="Veneault-Fourrey C."/>
            <person name="LaButti K."/>
            <person name="Lindquist E.A."/>
            <person name="Lipzen A."/>
            <person name="Lundell T."/>
            <person name="Morin E."/>
            <person name="Murat C."/>
            <person name="Riley R."/>
            <person name="Ohm R."/>
            <person name="Sun H."/>
            <person name="Tunlid A."/>
            <person name="Henrissat B."/>
            <person name="Grigoriev I.V."/>
            <person name="Hibbett D.S."/>
            <person name="Martin F."/>
        </authorList>
    </citation>
    <scope>NUCLEOTIDE SEQUENCE [LARGE SCALE GENOMIC DNA]</scope>
    <source>
        <strain evidence="2">441</strain>
    </source>
</reference>
<dbReference type="AlphaFoldDB" id="A0A0C9YXA6"/>
<dbReference type="OrthoDB" id="10391070at2759"/>
<sequence length="93" mass="10684">MPHATDVSVMQNASNIVWNEVVPFSLIRTQFNTLGYFYWAIRMTGFSVNGTNLTPMPTYPMSTDDSSITGRWDSWDLRSVPGRRRYHSVHKAN</sequence>
<proteinExistence type="predicted"/>
<accession>A0A0C9YXA6</accession>
<evidence type="ECO:0000313" key="1">
    <source>
        <dbReference type="EMBL" id="KIK29770.1"/>
    </source>
</evidence>
<organism evidence="1 2">
    <name type="scientific">Pisolithus microcarpus 441</name>
    <dbReference type="NCBI Taxonomy" id="765257"/>
    <lineage>
        <taxon>Eukaryota</taxon>
        <taxon>Fungi</taxon>
        <taxon>Dikarya</taxon>
        <taxon>Basidiomycota</taxon>
        <taxon>Agaricomycotina</taxon>
        <taxon>Agaricomycetes</taxon>
        <taxon>Agaricomycetidae</taxon>
        <taxon>Boletales</taxon>
        <taxon>Sclerodermatineae</taxon>
        <taxon>Pisolithaceae</taxon>
        <taxon>Pisolithus</taxon>
    </lineage>
</organism>
<keyword evidence="2" id="KW-1185">Reference proteome</keyword>
<dbReference type="EMBL" id="KN833688">
    <property type="protein sequence ID" value="KIK29770.1"/>
    <property type="molecule type" value="Genomic_DNA"/>
</dbReference>